<dbReference type="EMBL" id="OZ020114">
    <property type="protein sequence ID" value="CAK9267472.1"/>
    <property type="molecule type" value="Genomic_DNA"/>
</dbReference>
<comment type="subcellular location">
    <subcellularLocation>
        <location evidence="1">Endoplasmic reticulum</location>
    </subcellularLocation>
</comment>
<evidence type="ECO:0000256" key="5">
    <source>
        <dbReference type="SAM" id="MobiDB-lite"/>
    </source>
</evidence>
<dbReference type="PANTHER" id="PTHR15922">
    <property type="entry name" value="NEUROBLASTOMA-AMPLIFIED SEQUENCE"/>
    <property type="match status" value="1"/>
</dbReference>
<feature type="region of interest" description="Disordered" evidence="5">
    <location>
        <begin position="1"/>
        <end position="20"/>
    </location>
</feature>
<protein>
    <recommendedName>
        <fullName evidence="6">Sec39 domain-containing protein</fullName>
    </recommendedName>
</protein>
<dbReference type="Proteomes" id="UP001497444">
    <property type="component" value="Chromosome 19"/>
</dbReference>
<name>A0ABP0WKT3_9BRYO</name>
<keyword evidence="8" id="KW-1185">Reference proteome</keyword>
<dbReference type="PANTHER" id="PTHR15922:SF2">
    <property type="entry name" value="NBAS SUBUNIT OF NRZ TETHERING COMPLEX"/>
    <property type="match status" value="1"/>
</dbReference>
<keyword evidence="2" id="KW-0813">Transport</keyword>
<feature type="domain" description="Sec39" evidence="6">
    <location>
        <begin position="631"/>
        <end position="921"/>
    </location>
</feature>
<evidence type="ECO:0000313" key="7">
    <source>
        <dbReference type="EMBL" id="CAK9267472.1"/>
    </source>
</evidence>
<evidence type="ECO:0000313" key="8">
    <source>
        <dbReference type="Proteomes" id="UP001497444"/>
    </source>
</evidence>
<evidence type="ECO:0000256" key="4">
    <source>
        <dbReference type="ARBA" id="ARBA00022927"/>
    </source>
</evidence>
<evidence type="ECO:0000256" key="2">
    <source>
        <dbReference type="ARBA" id="ARBA00022448"/>
    </source>
</evidence>
<feature type="domain" description="Sec39" evidence="6">
    <location>
        <begin position="978"/>
        <end position="1253"/>
    </location>
</feature>
<evidence type="ECO:0000259" key="6">
    <source>
        <dbReference type="Pfam" id="PF08314"/>
    </source>
</evidence>
<keyword evidence="4" id="KW-0653">Protein transport</keyword>
<accession>A0ABP0WKT3</accession>
<dbReference type="InterPro" id="IPR013244">
    <property type="entry name" value="Sec39_domain"/>
</dbReference>
<proteinExistence type="predicted"/>
<dbReference type="SUPFAM" id="SSF69322">
    <property type="entry name" value="Tricorn protease domain 2"/>
    <property type="match status" value="1"/>
</dbReference>
<sequence length="2488" mass="274394">MVMPIATPPLSTMDRSSSSSSSSSVPLLYQLFSHAQSAAAAANSAQRNFREEEEGVVAAAAAEGKEVLQAGNFTEDRLWPLTEEEEAPVSSTSSSAAAAALRPPVISAEAKAIAILHHGTVTLLDLADNYKQPLGIFRAWPDEEFVHGVWLEELSMVAVASSQRRLLFLNVYAQEVDSLLLPDSKGSGAVAGVFASCTSVLEKGYEVVLLTSHGILHRVNKGEQIGSATLSPVEWSVKKQHPEGVTGLSFNAEHSVLAVVGPAQPQSKSSASTGGFSVSVWSMSETPTLLWCNLAMLAKPFLSQWWPSSSTKLSLATRPLARLSPNADRAVVIDGGGRLHLLTGKQGQMEEMDLGESSSTDNEGKKSDLSGCFLDGLEDAEWWSDKAVVVARCDGSVDLLRVPGLATLLDESLPRFHPGCLLKKGATGHIFVLDASSTRETEETQQQVGEVKKPNWFSWMMQRGAKQQQNLDRGWRLTSFVERSKSEMFEILIEQRDYEAALQLAHKYGLDVDQVYKARWRSSDFGKEGLHLSLARVRDHKWVVKECMTRVCPSQDSMNSLLVFGLMETEPYVRSAETDDSNDDDDAWFFRLARLRLLQYKERLETFLGIHMGRFFPNEFAAFRSSDLHAVAVEYAEGGKMGSLDLLLKRHQYSLAPFLLSILDAVPETIPPHSYGQLLPELTPPKAFLSRRIQDPVESRKTLDAIKDGVHKLEEEKHGIPLEGCTEHMVKLARGLSWPSNVEISEWYKARARTIDRVSGQLENSLSLLDLGQRKGVKGLELLLEDTSDLIKVVLTRNGSEEGGTEVELSLDEWEQLGEYEKFQAVLQGAGVDSVVDRLREQAIPFLHRQYNRPSSSQVSPVRSGTSPVLGRWLKDMAQESKLDICATVFEEASNGPDGNGLFQEEAELVAVAIDCLYLCPALDQWSVMQSILSRFSPNRASINVNVGGARLRKAEAHVEAGGLLSLYQVARSMKFLANCEADAMETKQLVQILISKFSSRQPPRPDSEWTVMWHDLCTLQEKAFSSLNREDLHAEFCRGLLHAGRFTLAKNYVWSTGLLADKAEKLVLDAARDFFYSSPSIDSPSIAMAKQCLGLLPERKIIKAEADVIEAVTVKLPLLGVTLLPLQFRQVESRMEVVMMALTAQPDSYLNLPELMEVAKLLGLNSPDDMAAIEAAIAREAAAAGDFDLARDLCLGLVKKQHGAIWDLCVALGRGPELEGIDLKSRKVMLGFALAHCDEESVGELLSAWKDADFVHECHRLENVIGHHPQFIRTEPETLMASSSQGLRGSDDGETMLVQEGQEEVLLHSVMAPGQPSWDAIAAEQMKMANVVSLQVPWLLNLSSSADQRDSEYEEEELCYALARECSSSSSFAAALILYGLAGHGIVGSDQLVVKLAHEALCSASKKGDKVGCGYLMNLGDAHLGAEVLEQEVVRRQVYEESVQAMKMAQLYAALQDAGQRSSDPHERRELLLHSPSTLGSEREAETSHWTHQRVRTEEKLRMLAQARSLEKMIPGADFQRFADGDRDYINKRVLDLVGPAVKKTSLPEVLALASQYNVEKWQVLMKHMETLFLSEMATEDEIEACLQQHAHVLLEHPQAVLVSLVSTVYPALDGTNKKRLHFFYQFIADCSSSLDKKSGEMGIVSTPAAQWVKYYGQERSAYWRTLAAECVQLADSAEGLDFKQIAGLEGLNDSLAMEQIVQHANGANVSQLAAMIDSLQKFAEDSYFPSLEDVYMAFIRKVLSGTSAQEFVEVRTSDKELDEMYSLRERYAACCKYLDDLSVNNVLEVVESMLSASFSMGKNVVEEEVRLDVLQSLLSLWIQVFRDAELSIRSRLHNNSKEQRHLESMKELQACCTTLLRLVNDKKVGGRQGWEIVAEIRHSGVVSGSDGASENFIESLVSQGCPIRVVVAIVDSLEMVGSDRRQIERLPERDEELDENSTSTRRDEEEPDDVNSHGVDLGPGSSNQKLDLLGIYLQALEVALNGTTSDDDRQGIVAVLTSLGDPVDWVDMKDEDERGRKLQHNVQQQVWQRLSKFAHDLQVPLRLRIDVLELLEATRLGKLPRCKGVFTSWGSNWDSESQQHGGGSWGGESFQSKSDLAALKSTELISHLWPGRQVSSEDLVTAEAATCLFSSLLADATSMEHVSMLRSLLEEWDALFEPESGGAAASVQGNRPGETEEWGELEEWGGWEECSDELSVHVLHACWASTIERLALGGCIAEALQILDGALVHPSMALVTQDEAQQLVAKVGARNVVSCLKIALLLPYPAPQTRALSQLEDELDGNSSPEMIEISKGGNDIESFDVKNSSANVVVDKEVVGLLLSSGVLPNVVGDAGLTSVFRALCEALTPLAQELQLHQLEIMQSSGLPEQSRSDREKDFPLFTFAFPLFVAELTRAKFYPVAGALVLQFMRVPPALATWNAAYAALKQYLEVQVESQKGAQKLSMSLDQGAPLLLPYTMQNLSSRVKELPQAALDVLSKDMNKL</sequence>
<evidence type="ECO:0000256" key="3">
    <source>
        <dbReference type="ARBA" id="ARBA00022824"/>
    </source>
</evidence>
<dbReference type="Pfam" id="PF08314">
    <property type="entry name" value="Sec39"/>
    <property type="match status" value="2"/>
</dbReference>
<evidence type="ECO:0000256" key="1">
    <source>
        <dbReference type="ARBA" id="ARBA00004240"/>
    </source>
</evidence>
<reference evidence="7" key="1">
    <citation type="submission" date="2024-02" db="EMBL/GenBank/DDBJ databases">
        <authorList>
            <consortium name="ELIXIR-Norway"/>
            <consortium name="Elixir Norway"/>
        </authorList>
    </citation>
    <scope>NUCLEOTIDE SEQUENCE</scope>
</reference>
<keyword evidence="3" id="KW-0256">Endoplasmic reticulum</keyword>
<gene>
    <name evidence="7" type="ORF">CSSPJE1EN1_LOCUS12950</name>
</gene>
<feature type="region of interest" description="Disordered" evidence="5">
    <location>
        <begin position="1927"/>
        <end position="1965"/>
    </location>
</feature>
<organism evidence="7 8">
    <name type="scientific">Sphagnum jensenii</name>
    <dbReference type="NCBI Taxonomy" id="128206"/>
    <lineage>
        <taxon>Eukaryota</taxon>
        <taxon>Viridiplantae</taxon>
        <taxon>Streptophyta</taxon>
        <taxon>Embryophyta</taxon>
        <taxon>Bryophyta</taxon>
        <taxon>Sphagnophytina</taxon>
        <taxon>Sphagnopsida</taxon>
        <taxon>Sphagnales</taxon>
        <taxon>Sphagnaceae</taxon>
        <taxon>Sphagnum</taxon>
    </lineage>
</organism>